<gene>
    <name evidence="2" type="ORF">A2735_01995</name>
</gene>
<evidence type="ECO:0000313" key="3">
    <source>
        <dbReference type="Proteomes" id="UP000178520"/>
    </source>
</evidence>
<feature type="region of interest" description="Disordered" evidence="1">
    <location>
        <begin position="50"/>
        <end position="71"/>
    </location>
</feature>
<accession>A0A1F8E9J2</accession>
<dbReference type="EMBL" id="MGJA01000012">
    <property type="protein sequence ID" value="OGM97483.1"/>
    <property type="molecule type" value="Genomic_DNA"/>
</dbReference>
<dbReference type="Proteomes" id="UP000178520">
    <property type="component" value="Unassembled WGS sequence"/>
</dbReference>
<dbReference type="AlphaFoldDB" id="A0A1F8E9J2"/>
<name>A0A1F8E9J2_9BACT</name>
<evidence type="ECO:0000256" key="1">
    <source>
        <dbReference type="SAM" id="MobiDB-lite"/>
    </source>
</evidence>
<proteinExistence type="predicted"/>
<comment type="caution">
    <text evidence="2">The sequence shown here is derived from an EMBL/GenBank/DDBJ whole genome shotgun (WGS) entry which is preliminary data.</text>
</comment>
<reference evidence="2 3" key="1">
    <citation type="journal article" date="2016" name="Nat. Commun.">
        <title>Thousands of microbial genomes shed light on interconnected biogeochemical processes in an aquifer system.</title>
        <authorList>
            <person name="Anantharaman K."/>
            <person name="Brown C.T."/>
            <person name="Hug L.A."/>
            <person name="Sharon I."/>
            <person name="Castelle C.J."/>
            <person name="Probst A.J."/>
            <person name="Thomas B.C."/>
            <person name="Singh A."/>
            <person name="Wilkins M.J."/>
            <person name="Karaoz U."/>
            <person name="Brodie E.L."/>
            <person name="Williams K.H."/>
            <person name="Hubbard S.S."/>
            <person name="Banfield J.F."/>
        </authorList>
    </citation>
    <scope>NUCLEOTIDE SEQUENCE [LARGE SCALE GENOMIC DNA]</scope>
</reference>
<protein>
    <submittedName>
        <fullName evidence="2">Uncharacterized protein</fullName>
    </submittedName>
</protein>
<evidence type="ECO:0000313" key="2">
    <source>
        <dbReference type="EMBL" id="OGM97483.1"/>
    </source>
</evidence>
<organism evidence="2 3">
    <name type="scientific">Candidatus Yanofskybacteria bacterium RIFCSPHIGHO2_01_FULL_41_21</name>
    <dbReference type="NCBI Taxonomy" id="1802660"/>
    <lineage>
        <taxon>Bacteria</taxon>
        <taxon>Candidatus Yanofskyibacteriota</taxon>
    </lineage>
</organism>
<sequence length="71" mass="7826">MDKGTPQEGFDDVLIETFIYPVCKCRDSIAMNVWPSPIAWWAAWVGRAPRTRTGTNDNSVAARENEVGAVG</sequence>